<evidence type="ECO:0000256" key="1">
    <source>
        <dbReference type="ARBA" id="ARBA00004906"/>
    </source>
</evidence>
<dbReference type="Pfam" id="PF12796">
    <property type="entry name" value="Ank_2"/>
    <property type="match status" value="1"/>
</dbReference>
<reference evidence="8 9" key="1">
    <citation type="submission" date="2024-11" db="EMBL/GenBank/DDBJ databases">
        <title>Chromosome-level genome assembly of the freshwater bivalve Anodonta woodiana.</title>
        <authorList>
            <person name="Chen X."/>
        </authorList>
    </citation>
    <scope>NUCLEOTIDE SEQUENCE [LARGE SCALE GENOMIC DNA]</scope>
    <source>
        <strain evidence="8">MN2024</strain>
        <tissue evidence="8">Gills</tissue>
    </source>
</reference>
<dbReference type="InterPro" id="IPR011990">
    <property type="entry name" value="TPR-like_helical_dom_sf"/>
</dbReference>
<dbReference type="PANTHER" id="PTHR24173">
    <property type="entry name" value="ANKYRIN REPEAT CONTAINING"/>
    <property type="match status" value="1"/>
</dbReference>
<comment type="similarity">
    <text evidence="5">Belongs to the fem-1 family.</text>
</comment>
<evidence type="ECO:0000256" key="4">
    <source>
        <dbReference type="ARBA" id="ARBA00023043"/>
    </source>
</evidence>
<gene>
    <name evidence="8" type="ORF">ACJMK2_028479</name>
</gene>
<dbReference type="Gene3D" id="1.25.40.10">
    <property type="entry name" value="Tetratricopeptide repeat domain"/>
    <property type="match status" value="1"/>
</dbReference>
<dbReference type="InterPro" id="IPR002110">
    <property type="entry name" value="Ankyrin_rpt"/>
</dbReference>
<name>A0ABD3X9I7_SINWO</name>
<feature type="repeat" description="ANK" evidence="7">
    <location>
        <begin position="161"/>
        <end position="193"/>
    </location>
</feature>
<dbReference type="PROSITE" id="PS50297">
    <property type="entry name" value="ANK_REP_REGION"/>
    <property type="match status" value="3"/>
</dbReference>
<comment type="pathway">
    <text evidence="1">Protein modification; protein ubiquitination.</text>
</comment>
<keyword evidence="2" id="KW-0677">Repeat</keyword>
<protein>
    <recommendedName>
        <fullName evidence="6">Protein fem-1 homolog B</fullName>
    </recommendedName>
</protein>
<dbReference type="GO" id="GO:0005737">
    <property type="term" value="C:cytoplasm"/>
    <property type="evidence" value="ECO:0007669"/>
    <property type="project" value="UniProtKB-SubCell"/>
</dbReference>
<accession>A0ABD3X9I7</accession>
<evidence type="ECO:0000256" key="7">
    <source>
        <dbReference type="PROSITE-ProRule" id="PRU00023"/>
    </source>
</evidence>
<evidence type="ECO:0000313" key="9">
    <source>
        <dbReference type="Proteomes" id="UP001634394"/>
    </source>
</evidence>
<dbReference type="Proteomes" id="UP001634394">
    <property type="component" value="Unassembled WGS sequence"/>
</dbReference>
<dbReference type="PANTHER" id="PTHR24173:SF78">
    <property type="entry name" value="PROTEIN FEM-1 HOMOLOG B"/>
    <property type="match status" value="1"/>
</dbReference>
<evidence type="ECO:0000256" key="3">
    <source>
        <dbReference type="ARBA" id="ARBA00022786"/>
    </source>
</evidence>
<dbReference type="EMBL" id="JBJQND010000003">
    <property type="protein sequence ID" value="KAL3882108.1"/>
    <property type="molecule type" value="Genomic_DNA"/>
</dbReference>
<dbReference type="InterPro" id="IPR036770">
    <property type="entry name" value="Ankyrin_rpt-contain_sf"/>
</dbReference>
<comment type="caution">
    <text evidence="8">The sequence shown here is derived from an EMBL/GenBank/DDBJ whole genome shotgun (WGS) entry which is preliminary data.</text>
</comment>
<evidence type="ECO:0000256" key="6">
    <source>
        <dbReference type="ARBA" id="ARBA00072197"/>
    </source>
</evidence>
<sequence length="634" mass="70550">MSIIKFNAEELKKKFYVAARDGRSMQIHSLLANWSNSTVIGELINHQTSENGQTVSPLLIAIIHGHEDIVYMFLNRHETIIEQGGSILIGKSEVKEARPLWCAAALNHFSIVKLLVEYHANIEGATESRSTPLRVACYNGNLEIVKYLVDQGADVNSSNCWGHACLMSAAYNGHVETVKYLLENGAEIDRQGNIGTTAFYDASERGHVEVLKVLLSSGTTAKDLKDNLSFTPIMKAAENAQCNVVEFLISESIYCREESVQALELLGSRLSIPDINDLQSALTYYRKAMNLRHNNGKDTIPKLDLDPIEAYDNHIECKTLGDLDAIKTNEFLLHMEAMAIRERILGPTHKEFVCQLRYMACVYADNGRHKVSVALLKHVASSNQIQNKSVDEILELLVEITTELITIDSSLVFSEVVDLLQLVTYELKKNKERKDDNNVVKRNMKTCLLFIGMCLQSAKEGKNVRSLRTLMKEIIHLDPRMEDGSTLLHVVVSRTDSADCVVTDGEITFPNASLCTLLIQCGADVNCLDSKRRTPLHKICQLHHSIVDIHTQRTIIRTILRAGGHADVTNTDGVTAIQCAQSCAAKAMLKTWIPYLQCIASRVIDTNRIPYKCIVPSAIAKLIELHSGCNVSPI</sequence>
<organism evidence="8 9">
    <name type="scientific">Sinanodonta woodiana</name>
    <name type="common">Chinese pond mussel</name>
    <name type="synonym">Anodonta woodiana</name>
    <dbReference type="NCBI Taxonomy" id="1069815"/>
    <lineage>
        <taxon>Eukaryota</taxon>
        <taxon>Metazoa</taxon>
        <taxon>Spiralia</taxon>
        <taxon>Lophotrochozoa</taxon>
        <taxon>Mollusca</taxon>
        <taxon>Bivalvia</taxon>
        <taxon>Autobranchia</taxon>
        <taxon>Heteroconchia</taxon>
        <taxon>Palaeoheterodonta</taxon>
        <taxon>Unionida</taxon>
        <taxon>Unionoidea</taxon>
        <taxon>Unionidae</taxon>
        <taxon>Unioninae</taxon>
        <taxon>Sinanodonta</taxon>
    </lineage>
</organism>
<proteinExistence type="inferred from homology"/>
<keyword evidence="9" id="KW-1185">Reference proteome</keyword>
<dbReference type="AlphaFoldDB" id="A0ABD3X9I7"/>
<keyword evidence="3" id="KW-0833">Ubl conjugation pathway</keyword>
<feature type="repeat" description="ANK" evidence="7">
    <location>
        <begin position="194"/>
        <end position="226"/>
    </location>
</feature>
<dbReference type="SUPFAM" id="SSF48403">
    <property type="entry name" value="Ankyrin repeat"/>
    <property type="match status" value="2"/>
</dbReference>
<evidence type="ECO:0000256" key="2">
    <source>
        <dbReference type="ARBA" id="ARBA00022737"/>
    </source>
</evidence>
<dbReference type="SMART" id="SM00248">
    <property type="entry name" value="ANK"/>
    <property type="match status" value="9"/>
</dbReference>
<dbReference type="Gene3D" id="1.25.40.20">
    <property type="entry name" value="Ankyrin repeat-containing domain"/>
    <property type="match status" value="3"/>
</dbReference>
<keyword evidence="4 7" id="KW-0040">ANK repeat</keyword>
<dbReference type="PROSITE" id="PS50088">
    <property type="entry name" value="ANK_REPEAT"/>
    <property type="match status" value="3"/>
</dbReference>
<feature type="repeat" description="ANK" evidence="7">
    <location>
        <begin position="128"/>
        <end position="160"/>
    </location>
</feature>
<evidence type="ECO:0000313" key="8">
    <source>
        <dbReference type="EMBL" id="KAL3882108.1"/>
    </source>
</evidence>
<evidence type="ECO:0000256" key="5">
    <source>
        <dbReference type="ARBA" id="ARBA00038500"/>
    </source>
</evidence>